<dbReference type="Proteomes" id="UP000027931">
    <property type="component" value="Unassembled WGS sequence"/>
</dbReference>
<feature type="compositionally biased region" description="Pro residues" evidence="1">
    <location>
        <begin position="33"/>
        <end position="43"/>
    </location>
</feature>
<dbReference type="EMBL" id="JMIR01000001">
    <property type="protein sequence ID" value="KEO85144.1"/>
    <property type="molecule type" value="Genomic_DNA"/>
</dbReference>
<protein>
    <recommendedName>
        <fullName evidence="5">Lipoprotein</fullName>
    </recommendedName>
</protein>
<reference evidence="3 4" key="1">
    <citation type="journal article" date="2013" name="Int. J. Syst. Evol. Microbiol.">
        <title>Tumebacillus flagellatus sp. nov., an alpha-amylase/pullulanase-producing bacterium isolated from cassava wastewater.</title>
        <authorList>
            <person name="Wang Q."/>
            <person name="Xie N."/>
            <person name="Qin Y."/>
            <person name="Shen N."/>
            <person name="Zhu J."/>
            <person name="Mi H."/>
            <person name="Huang R."/>
        </authorList>
    </citation>
    <scope>NUCLEOTIDE SEQUENCE [LARGE SCALE GENOMIC DNA]</scope>
    <source>
        <strain evidence="3 4">GST4</strain>
    </source>
</reference>
<keyword evidence="4" id="KW-1185">Reference proteome</keyword>
<evidence type="ECO:0008006" key="5">
    <source>
        <dbReference type="Google" id="ProtNLM"/>
    </source>
</evidence>
<dbReference type="RefSeq" id="WP_038083388.1">
    <property type="nucleotide sequence ID" value="NZ_JMIR01000001.1"/>
</dbReference>
<organism evidence="3 4">
    <name type="scientific">Tumebacillus flagellatus</name>
    <dbReference type="NCBI Taxonomy" id="1157490"/>
    <lineage>
        <taxon>Bacteria</taxon>
        <taxon>Bacillati</taxon>
        <taxon>Bacillota</taxon>
        <taxon>Bacilli</taxon>
        <taxon>Bacillales</taxon>
        <taxon>Alicyclobacillaceae</taxon>
        <taxon>Tumebacillus</taxon>
    </lineage>
</organism>
<evidence type="ECO:0000313" key="3">
    <source>
        <dbReference type="EMBL" id="KEO85144.1"/>
    </source>
</evidence>
<keyword evidence="2" id="KW-0732">Signal</keyword>
<proteinExistence type="predicted"/>
<evidence type="ECO:0000256" key="2">
    <source>
        <dbReference type="SAM" id="SignalP"/>
    </source>
</evidence>
<evidence type="ECO:0000256" key="1">
    <source>
        <dbReference type="SAM" id="MobiDB-lite"/>
    </source>
</evidence>
<comment type="caution">
    <text evidence="3">The sequence shown here is derived from an EMBL/GenBank/DDBJ whole genome shotgun (WGS) entry which is preliminary data.</text>
</comment>
<sequence>MRTPPKPTVFLAAAAALSLLLTGCSLETVEPKPSAPAPAPSQTPSPSDLPKETGLPGTTDAEPTPSAGKTDDQIQAEIREKLGRLTHPQGYILPADAAQTVTGVSTTAEVTELLRKKGYSLDLARSLTAEFYREKNQTVTIVAREGMAGGFDPAQDAVLARKNKFTWTITQKHPDDPLSGPNTAVYEVEVLKDGSYRLNAWTVSHL</sequence>
<evidence type="ECO:0000313" key="4">
    <source>
        <dbReference type="Proteomes" id="UP000027931"/>
    </source>
</evidence>
<feature type="region of interest" description="Disordered" evidence="1">
    <location>
        <begin position="28"/>
        <end position="71"/>
    </location>
</feature>
<gene>
    <name evidence="3" type="ORF">EL26_00875</name>
</gene>
<dbReference type="PROSITE" id="PS51257">
    <property type="entry name" value="PROKAR_LIPOPROTEIN"/>
    <property type="match status" value="1"/>
</dbReference>
<dbReference type="OrthoDB" id="2382014at2"/>
<name>A0A074LWB5_9BACL</name>
<feature type="chain" id="PRO_5039540035" description="Lipoprotein" evidence="2">
    <location>
        <begin position="28"/>
        <end position="206"/>
    </location>
</feature>
<feature type="signal peptide" evidence="2">
    <location>
        <begin position="1"/>
        <end position="27"/>
    </location>
</feature>
<accession>A0A074LWB5</accession>
<dbReference type="AlphaFoldDB" id="A0A074LWB5"/>